<accession>A0A428YUM6</accession>
<name>A0A428YUM6_KIBAR</name>
<protein>
    <submittedName>
        <fullName evidence="1">Uncharacterized protein</fullName>
    </submittedName>
</protein>
<comment type="caution">
    <text evidence="1">The sequence shown here is derived from an EMBL/GenBank/DDBJ whole genome shotgun (WGS) entry which is preliminary data.</text>
</comment>
<evidence type="ECO:0000313" key="1">
    <source>
        <dbReference type="EMBL" id="RSM73420.1"/>
    </source>
</evidence>
<dbReference type="Proteomes" id="UP000287547">
    <property type="component" value="Unassembled WGS sequence"/>
</dbReference>
<dbReference type="EMBL" id="QHKI01000056">
    <property type="protein sequence ID" value="RSM73420.1"/>
    <property type="molecule type" value="Genomic_DNA"/>
</dbReference>
<evidence type="ECO:0000313" key="2">
    <source>
        <dbReference type="Proteomes" id="UP000287547"/>
    </source>
</evidence>
<organism evidence="1 2">
    <name type="scientific">Kibdelosporangium aridum</name>
    <dbReference type="NCBI Taxonomy" id="2030"/>
    <lineage>
        <taxon>Bacteria</taxon>
        <taxon>Bacillati</taxon>
        <taxon>Actinomycetota</taxon>
        <taxon>Actinomycetes</taxon>
        <taxon>Pseudonocardiales</taxon>
        <taxon>Pseudonocardiaceae</taxon>
        <taxon>Kibdelosporangium</taxon>
    </lineage>
</organism>
<proteinExistence type="predicted"/>
<reference evidence="1 2" key="1">
    <citation type="submission" date="2018-05" db="EMBL/GenBank/DDBJ databases">
        <title>Evolution of GPA BGCs.</title>
        <authorList>
            <person name="Waglechner N."/>
            <person name="Wright G.D."/>
        </authorList>
    </citation>
    <scope>NUCLEOTIDE SEQUENCE [LARGE SCALE GENOMIC DNA]</scope>
    <source>
        <strain evidence="1 2">A82846</strain>
    </source>
</reference>
<sequence length="77" mass="8728">MKLRVQTNFQLRSGIAATALFGADRRFDVLSASPKALRAPSNPRETLEVGHQPLRRQHNWPIRANPVRTVRSHRSTS</sequence>
<dbReference type="AlphaFoldDB" id="A0A428YUM6"/>
<gene>
    <name evidence="1" type="ORF">DMH04_41140</name>
</gene>